<protein>
    <submittedName>
        <fullName evidence="6">Putative Fe-S cluster protein YjdI</fullName>
    </submittedName>
</protein>
<dbReference type="SMART" id="SM00704">
    <property type="entry name" value="ZnF_CDGSH"/>
    <property type="match status" value="1"/>
</dbReference>
<evidence type="ECO:0000256" key="2">
    <source>
        <dbReference type="ARBA" id="ARBA00022723"/>
    </source>
</evidence>
<dbReference type="Pfam" id="PF06902">
    <property type="entry name" value="Fer4_19"/>
    <property type="match status" value="1"/>
</dbReference>
<comment type="caution">
    <text evidence="6">The sequence shown here is derived from an EMBL/GenBank/DDBJ whole genome shotgun (WGS) entry which is preliminary data.</text>
</comment>
<keyword evidence="3" id="KW-0408">Iron</keyword>
<dbReference type="InterPro" id="IPR042216">
    <property type="entry name" value="MitoNEET_CISD"/>
</dbReference>
<dbReference type="InterPro" id="IPR018967">
    <property type="entry name" value="FeS-contain_CDGSH-typ"/>
</dbReference>
<organism evidence="6 7">
    <name type="scientific">Hydrotalea sandarakina</name>
    <dbReference type="NCBI Taxonomy" id="1004304"/>
    <lineage>
        <taxon>Bacteria</taxon>
        <taxon>Pseudomonadati</taxon>
        <taxon>Bacteroidota</taxon>
        <taxon>Chitinophagia</taxon>
        <taxon>Chitinophagales</taxon>
        <taxon>Chitinophagaceae</taxon>
        <taxon>Hydrotalea</taxon>
    </lineage>
</organism>
<dbReference type="Proteomes" id="UP000249720">
    <property type="component" value="Unassembled WGS sequence"/>
</dbReference>
<dbReference type="EMBL" id="QKZV01000008">
    <property type="protein sequence ID" value="PZX60880.1"/>
    <property type="molecule type" value="Genomic_DNA"/>
</dbReference>
<evidence type="ECO:0000256" key="1">
    <source>
        <dbReference type="ARBA" id="ARBA00022714"/>
    </source>
</evidence>
<dbReference type="Gene3D" id="3.40.5.90">
    <property type="entry name" value="CDGSH iron-sulfur domain, mitoNEET-type"/>
    <property type="match status" value="1"/>
</dbReference>
<dbReference type="GO" id="GO:0046872">
    <property type="term" value="F:metal ion binding"/>
    <property type="evidence" value="ECO:0007669"/>
    <property type="project" value="UniProtKB-KW"/>
</dbReference>
<evidence type="ECO:0000256" key="4">
    <source>
        <dbReference type="ARBA" id="ARBA00023014"/>
    </source>
</evidence>
<dbReference type="AlphaFoldDB" id="A0A2W7RQR6"/>
<evidence type="ECO:0000313" key="7">
    <source>
        <dbReference type="Proteomes" id="UP000249720"/>
    </source>
</evidence>
<evidence type="ECO:0000313" key="6">
    <source>
        <dbReference type="EMBL" id="PZX60880.1"/>
    </source>
</evidence>
<dbReference type="RefSeq" id="WP_111296713.1">
    <property type="nucleotide sequence ID" value="NZ_QKZV01000008.1"/>
</dbReference>
<keyword evidence="2" id="KW-0479">Metal-binding</keyword>
<feature type="domain" description="Iron-binding zinc finger CDGSH type" evidence="5">
    <location>
        <begin position="106"/>
        <end position="143"/>
    </location>
</feature>
<sequence>MNKETLTKKYTNGTITIVWKPGVCIHSGICVRGLPQVFNTSLKPWINMQQASTEQLIAQVSQCPSGALSFYHNDEQDDLTIQVDAETKLEAVPNGPLLVYGNVLIKDAYGHETRKNKVTAFCRCGHSGNKPFCDGTHKKIGFKDGIEP</sequence>
<keyword evidence="1" id="KW-0001">2Fe-2S</keyword>
<name>A0A2W7RQR6_9BACT</name>
<keyword evidence="4" id="KW-0411">Iron-sulfur</keyword>
<dbReference type="Pfam" id="PF09360">
    <property type="entry name" value="zf-CDGSH"/>
    <property type="match status" value="1"/>
</dbReference>
<reference evidence="6 7" key="1">
    <citation type="submission" date="2018-06" db="EMBL/GenBank/DDBJ databases">
        <title>Genomic Encyclopedia of Archaeal and Bacterial Type Strains, Phase II (KMG-II): from individual species to whole genera.</title>
        <authorList>
            <person name="Goeker M."/>
        </authorList>
    </citation>
    <scope>NUCLEOTIDE SEQUENCE [LARGE SCALE GENOMIC DNA]</scope>
    <source>
        <strain evidence="6 7">DSM 23241</strain>
    </source>
</reference>
<evidence type="ECO:0000256" key="3">
    <source>
        <dbReference type="ARBA" id="ARBA00023004"/>
    </source>
</evidence>
<keyword evidence="7" id="KW-1185">Reference proteome</keyword>
<dbReference type="GO" id="GO:0051537">
    <property type="term" value="F:2 iron, 2 sulfur cluster binding"/>
    <property type="evidence" value="ECO:0007669"/>
    <property type="project" value="UniProtKB-KW"/>
</dbReference>
<evidence type="ECO:0000259" key="5">
    <source>
        <dbReference type="SMART" id="SM00704"/>
    </source>
</evidence>
<accession>A0A2W7RQR6</accession>
<gene>
    <name evidence="6" type="ORF">LX80_02364</name>
</gene>
<proteinExistence type="predicted"/>
<dbReference type="OrthoDB" id="9795032at2"/>
<dbReference type="GO" id="GO:0005737">
    <property type="term" value="C:cytoplasm"/>
    <property type="evidence" value="ECO:0007669"/>
    <property type="project" value="UniProtKB-ARBA"/>
</dbReference>
<dbReference type="InterPro" id="IPR010693">
    <property type="entry name" value="Divergent_4Fe-4S_mono-cluster"/>
</dbReference>